<dbReference type="EMBL" id="PGOL01001393">
    <property type="protein sequence ID" value="PKI58420.1"/>
    <property type="molecule type" value="Genomic_DNA"/>
</dbReference>
<dbReference type="PANTHER" id="PTHR33223:SF8">
    <property type="entry name" value="OS04G0172440 PROTEIN"/>
    <property type="match status" value="1"/>
</dbReference>
<evidence type="ECO:0000256" key="1">
    <source>
        <dbReference type="SAM" id="MobiDB-lite"/>
    </source>
</evidence>
<reference evidence="3 4" key="1">
    <citation type="submission" date="2017-11" db="EMBL/GenBank/DDBJ databases">
        <title>De-novo sequencing of pomegranate (Punica granatum L.) genome.</title>
        <authorList>
            <person name="Akparov Z."/>
            <person name="Amiraslanov A."/>
            <person name="Hajiyeva S."/>
            <person name="Abbasov M."/>
            <person name="Kaur K."/>
            <person name="Hamwieh A."/>
            <person name="Solovyev V."/>
            <person name="Salamov A."/>
            <person name="Braich B."/>
            <person name="Kosarev P."/>
            <person name="Mahmoud A."/>
            <person name="Hajiyev E."/>
            <person name="Babayeva S."/>
            <person name="Izzatullayeva V."/>
            <person name="Mammadov A."/>
            <person name="Mammadov A."/>
            <person name="Sharifova S."/>
            <person name="Ojaghi J."/>
            <person name="Eynullazada K."/>
            <person name="Bayramov B."/>
            <person name="Abdulazimova A."/>
            <person name="Shahmuradov I."/>
        </authorList>
    </citation>
    <scope>NUCLEOTIDE SEQUENCE [LARGE SCALE GENOMIC DNA]</scope>
    <source>
        <strain evidence="4">cv. AG2017</strain>
        <tissue evidence="3">Leaf</tissue>
    </source>
</reference>
<evidence type="ECO:0000313" key="4">
    <source>
        <dbReference type="Proteomes" id="UP000233551"/>
    </source>
</evidence>
<name>A0A2I0JR87_PUNGR</name>
<dbReference type="Pfam" id="PF03732">
    <property type="entry name" value="Retrotrans_gag"/>
    <property type="match status" value="1"/>
</dbReference>
<feature type="compositionally biased region" description="Basic and acidic residues" evidence="1">
    <location>
        <begin position="140"/>
        <end position="155"/>
    </location>
</feature>
<feature type="domain" description="Retrotransposon gag" evidence="2">
    <location>
        <begin position="48"/>
        <end position="112"/>
    </location>
</feature>
<gene>
    <name evidence="3" type="ORF">CRG98_021178</name>
</gene>
<organism evidence="3 4">
    <name type="scientific">Punica granatum</name>
    <name type="common">Pomegranate</name>
    <dbReference type="NCBI Taxonomy" id="22663"/>
    <lineage>
        <taxon>Eukaryota</taxon>
        <taxon>Viridiplantae</taxon>
        <taxon>Streptophyta</taxon>
        <taxon>Embryophyta</taxon>
        <taxon>Tracheophyta</taxon>
        <taxon>Spermatophyta</taxon>
        <taxon>Magnoliopsida</taxon>
        <taxon>eudicotyledons</taxon>
        <taxon>Gunneridae</taxon>
        <taxon>Pentapetalae</taxon>
        <taxon>rosids</taxon>
        <taxon>malvids</taxon>
        <taxon>Myrtales</taxon>
        <taxon>Lythraceae</taxon>
        <taxon>Punica</taxon>
    </lineage>
</organism>
<dbReference type="InterPro" id="IPR005162">
    <property type="entry name" value="Retrotrans_gag_dom"/>
</dbReference>
<feature type="compositionally biased region" description="Low complexity" evidence="1">
    <location>
        <begin position="209"/>
        <end position="227"/>
    </location>
</feature>
<accession>A0A2I0JR87</accession>
<dbReference type="Proteomes" id="UP000233551">
    <property type="component" value="Unassembled WGS sequence"/>
</dbReference>
<sequence>MQFPPKIKILDFKRYDGTKDPRHHLCHYQSKMIQYWDYEEFIIQTFQDNLTGSALDWFMTLRAADIPTWTDLSQKFLDQYRFCAETPPTLLDLSMMEMKEDQTFEAYVAEWRGKAAKHIPTITERQQLIEAGKKLDMGIKLGRIEGPTRKKEGETSKTTAGASFTGGKKGKETSVNSGRQSSQSYFVNFTPTPPPRQHIPAQAQPNRTPASRPPQLAQRAPAPQTQQGSRIQSKSRPQYPPLLEMIYKNKLSFNEIRPANVQANPLPDHGSSSGQIVNMIVAYFLGEESTREEESASP</sequence>
<evidence type="ECO:0000259" key="2">
    <source>
        <dbReference type="Pfam" id="PF03732"/>
    </source>
</evidence>
<comment type="caution">
    <text evidence="3">The sequence shown here is derived from an EMBL/GenBank/DDBJ whole genome shotgun (WGS) entry which is preliminary data.</text>
</comment>
<feature type="compositionally biased region" description="Polar residues" evidence="1">
    <location>
        <begin position="173"/>
        <end position="190"/>
    </location>
</feature>
<dbReference type="AlphaFoldDB" id="A0A2I0JR87"/>
<proteinExistence type="predicted"/>
<dbReference type="PANTHER" id="PTHR33223">
    <property type="entry name" value="CCHC-TYPE DOMAIN-CONTAINING PROTEIN"/>
    <property type="match status" value="1"/>
</dbReference>
<feature type="region of interest" description="Disordered" evidence="1">
    <location>
        <begin position="140"/>
        <end position="240"/>
    </location>
</feature>
<keyword evidence="4" id="KW-1185">Reference proteome</keyword>
<evidence type="ECO:0000313" key="3">
    <source>
        <dbReference type="EMBL" id="PKI58420.1"/>
    </source>
</evidence>
<protein>
    <recommendedName>
        <fullName evidence="2">Retrotransposon gag domain-containing protein</fullName>
    </recommendedName>
</protein>